<reference evidence="3" key="1">
    <citation type="journal article" date="2019" name="Int. J. Syst. Evol. Microbiol.">
        <title>The Global Catalogue of Microorganisms (GCM) 10K type strain sequencing project: providing services to taxonomists for standard genome sequencing and annotation.</title>
        <authorList>
            <consortium name="The Broad Institute Genomics Platform"/>
            <consortium name="The Broad Institute Genome Sequencing Center for Infectious Disease"/>
            <person name="Wu L."/>
            <person name="Ma J."/>
        </authorList>
    </citation>
    <scope>NUCLEOTIDE SEQUENCE [LARGE SCALE GENOMIC DNA]</scope>
    <source>
        <strain evidence="3">CCUG 61485</strain>
    </source>
</reference>
<organism evidence="2 3">
    <name type="scientific">Namhaeicola litoreus</name>
    <dbReference type="NCBI Taxonomy" id="1052145"/>
    <lineage>
        <taxon>Bacteria</taxon>
        <taxon>Pseudomonadati</taxon>
        <taxon>Bacteroidota</taxon>
        <taxon>Flavobacteriia</taxon>
        <taxon>Flavobacteriales</taxon>
        <taxon>Flavobacteriaceae</taxon>
        <taxon>Namhaeicola</taxon>
    </lineage>
</organism>
<dbReference type="SUPFAM" id="SSF55729">
    <property type="entry name" value="Acyl-CoA N-acyltransferases (Nat)"/>
    <property type="match status" value="1"/>
</dbReference>
<proteinExistence type="predicted"/>
<protein>
    <submittedName>
        <fullName evidence="2">GNAT family N-acetyltransferase</fullName>
    </submittedName>
</protein>
<accession>A0ABW3XZJ4</accession>
<dbReference type="Gene3D" id="3.40.630.30">
    <property type="match status" value="1"/>
</dbReference>
<keyword evidence="3" id="KW-1185">Reference proteome</keyword>
<gene>
    <name evidence="2" type="ORF">ACFQ39_05225</name>
</gene>
<dbReference type="PROSITE" id="PS51186">
    <property type="entry name" value="GNAT"/>
    <property type="match status" value="1"/>
</dbReference>
<dbReference type="InterPro" id="IPR016181">
    <property type="entry name" value="Acyl_CoA_acyltransferase"/>
</dbReference>
<dbReference type="PANTHER" id="PTHR13355">
    <property type="entry name" value="GLUCOSAMINE 6-PHOSPHATE N-ACETYLTRANSFERASE"/>
    <property type="match status" value="1"/>
</dbReference>
<evidence type="ECO:0000259" key="1">
    <source>
        <dbReference type="PROSITE" id="PS51186"/>
    </source>
</evidence>
<dbReference type="InterPro" id="IPR000182">
    <property type="entry name" value="GNAT_dom"/>
</dbReference>
<dbReference type="InterPro" id="IPR039143">
    <property type="entry name" value="GNPNAT1-like"/>
</dbReference>
<sequence>MKWVLKKFEELSVDEFHEILKLRINIFVVEQNCPYPELDNKDKDALHFFAVFEENPLKVVAYTRLFAPGDYYNFAAIGRVVVDKNFRGKMLGHELIKRSISEIETLFKTKIIKIGAQTYLKKFYESHGFNQIGEGYLEDGIPHIHMIKEE</sequence>
<dbReference type="CDD" id="cd04301">
    <property type="entry name" value="NAT_SF"/>
    <property type="match status" value="1"/>
</dbReference>
<comment type="caution">
    <text evidence="2">The sequence shown here is derived from an EMBL/GenBank/DDBJ whole genome shotgun (WGS) entry which is preliminary data.</text>
</comment>
<dbReference type="Pfam" id="PF13673">
    <property type="entry name" value="Acetyltransf_10"/>
    <property type="match status" value="1"/>
</dbReference>
<evidence type="ECO:0000313" key="3">
    <source>
        <dbReference type="Proteomes" id="UP001597201"/>
    </source>
</evidence>
<name>A0ABW3XZJ4_9FLAO</name>
<dbReference type="PANTHER" id="PTHR13355:SF11">
    <property type="entry name" value="GLUCOSAMINE 6-PHOSPHATE N-ACETYLTRANSFERASE"/>
    <property type="match status" value="1"/>
</dbReference>
<dbReference type="Proteomes" id="UP001597201">
    <property type="component" value="Unassembled WGS sequence"/>
</dbReference>
<dbReference type="RefSeq" id="WP_377176932.1">
    <property type="nucleotide sequence ID" value="NZ_JBHTMY010000002.1"/>
</dbReference>
<evidence type="ECO:0000313" key="2">
    <source>
        <dbReference type="EMBL" id="MFD1315008.1"/>
    </source>
</evidence>
<feature type="domain" description="N-acetyltransferase" evidence="1">
    <location>
        <begin position="6"/>
        <end position="150"/>
    </location>
</feature>
<dbReference type="EMBL" id="JBHTMY010000002">
    <property type="protein sequence ID" value="MFD1315008.1"/>
    <property type="molecule type" value="Genomic_DNA"/>
</dbReference>